<name>A0AA46UH09_VIBPH</name>
<dbReference type="Proteomes" id="UP001163036">
    <property type="component" value="Chromosome 1"/>
</dbReference>
<evidence type="ECO:0000313" key="2">
    <source>
        <dbReference type="EMBL" id="UYV25289.1"/>
    </source>
</evidence>
<accession>A0AA46UH09</accession>
<gene>
    <name evidence="2" type="ORF">M5598_09445</name>
</gene>
<evidence type="ECO:0000256" key="1">
    <source>
        <dbReference type="SAM" id="MobiDB-lite"/>
    </source>
</evidence>
<dbReference type="EMBL" id="CP097355">
    <property type="protein sequence ID" value="UYV25289.1"/>
    <property type="molecule type" value="Genomic_DNA"/>
</dbReference>
<dbReference type="AlphaFoldDB" id="A0AA46UH09"/>
<evidence type="ECO:0000313" key="3">
    <source>
        <dbReference type="Proteomes" id="UP001163036"/>
    </source>
</evidence>
<feature type="region of interest" description="Disordered" evidence="1">
    <location>
        <begin position="26"/>
        <end position="56"/>
    </location>
</feature>
<dbReference type="RefSeq" id="WP_031781972.1">
    <property type="nucleotide sequence ID" value="NZ_CP046787.1"/>
</dbReference>
<protein>
    <submittedName>
        <fullName evidence="2">Uncharacterized protein</fullName>
    </submittedName>
</protein>
<proteinExistence type="predicted"/>
<sequence>MSQNVDNILAAISRLNAAEKSELLRRVGGGSSNRGYPMNEGFGRKHEGASTINFAPRTGGRCPACGK</sequence>
<reference evidence="2" key="1">
    <citation type="submission" date="2022-05" db="EMBL/GenBank/DDBJ databases">
        <title>Megaplasmid of Vibrio parahaemolyticus.</title>
        <authorList>
            <person name="Strauch E."/>
            <person name="Borowiak M."/>
        </authorList>
    </citation>
    <scope>NUCLEOTIDE SEQUENCE</scope>
    <source>
        <strain evidence="2">16-VB00198</strain>
    </source>
</reference>
<organism evidence="2 3">
    <name type="scientific">Vibrio parahaemolyticus</name>
    <dbReference type="NCBI Taxonomy" id="670"/>
    <lineage>
        <taxon>Bacteria</taxon>
        <taxon>Pseudomonadati</taxon>
        <taxon>Pseudomonadota</taxon>
        <taxon>Gammaproteobacteria</taxon>
        <taxon>Vibrionales</taxon>
        <taxon>Vibrionaceae</taxon>
        <taxon>Vibrio</taxon>
    </lineage>
</organism>